<dbReference type="SUPFAM" id="SSF55729">
    <property type="entry name" value="Acyl-CoA N-acyltransferases (Nat)"/>
    <property type="match status" value="1"/>
</dbReference>
<dbReference type="InterPro" id="IPR016181">
    <property type="entry name" value="Acyl_CoA_acyltransferase"/>
</dbReference>
<gene>
    <name evidence="2" type="ORF">BC781_104178</name>
</gene>
<dbReference type="InterPro" id="IPR050644">
    <property type="entry name" value="PG_Glycine_Bridge_Synth"/>
</dbReference>
<evidence type="ECO:0000259" key="1">
    <source>
        <dbReference type="Pfam" id="PF13480"/>
    </source>
</evidence>
<dbReference type="InterPro" id="IPR038740">
    <property type="entry name" value="BioF2-like_GNAT_dom"/>
</dbReference>
<feature type="domain" description="BioF2-like acetyltransferase" evidence="1">
    <location>
        <begin position="154"/>
        <end position="277"/>
    </location>
</feature>
<dbReference type="AlphaFoldDB" id="A0A315Z7H5"/>
<dbReference type="GO" id="GO:0016740">
    <property type="term" value="F:transferase activity"/>
    <property type="evidence" value="ECO:0007669"/>
    <property type="project" value="UniProtKB-KW"/>
</dbReference>
<comment type="caution">
    <text evidence="2">The sequence shown here is derived from an EMBL/GenBank/DDBJ whole genome shotgun (WGS) entry which is preliminary data.</text>
</comment>
<evidence type="ECO:0000313" key="2">
    <source>
        <dbReference type="EMBL" id="PWJ40912.1"/>
    </source>
</evidence>
<dbReference type="EMBL" id="QGDO01000004">
    <property type="protein sequence ID" value="PWJ40912.1"/>
    <property type="molecule type" value="Genomic_DNA"/>
</dbReference>
<evidence type="ECO:0000313" key="3">
    <source>
        <dbReference type="Proteomes" id="UP000245535"/>
    </source>
</evidence>
<proteinExistence type="predicted"/>
<keyword evidence="2" id="KW-0808">Transferase</keyword>
<name>A0A315Z7H5_SEDFL</name>
<organism evidence="2 3">
    <name type="scientific">Sediminitomix flava</name>
    <dbReference type="NCBI Taxonomy" id="379075"/>
    <lineage>
        <taxon>Bacteria</taxon>
        <taxon>Pseudomonadati</taxon>
        <taxon>Bacteroidota</taxon>
        <taxon>Cytophagia</taxon>
        <taxon>Cytophagales</taxon>
        <taxon>Flammeovirgaceae</taxon>
        <taxon>Sediminitomix</taxon>
    </lineage>
</organism>
<protein>
    <submittedName>
        <fullName evidence="2">Acetyltransferase (GNAT) family protein</fullName>
    </submittedName>
</protein>
<dbReference type="PANTHER" id="PTHR36174">
    <property type="entry name" value="LIPID II:GLYCINE GLYCYLTRANSFERASE"/>
    <property type="match status" value="1"/>
</dbReference>
<dbReference type="PANTHER" id="PTHR36174:SF1">
    <property type="entry name" value="LIPID II:GLYCINE GLYCYLTRANSFERASE"/>
    <property type="match status" value="1"/>
</dbReference>
<dbReference type="Proteomes" id="UP000245535">
    <property type="component" value="Unassembled WGS sequence"/>
</dbReference>
<dbReference type="RefSeq" id="WP_146201714.1">
    <property type="nucleotide sequence ID" value="NZ_QGDO01000004.1"/>
</dbReference>
<dbReference type="Gene3D" id="3.40.630.30">
    <property type="match status" value="1"/>
</dbReference>
<reference evidence="2 3" key="1">
    <citation type="submission" date="2018-03" db="EMBL/GenBank/DDBJ databases">
        <title>Genomic Encyclopedia of Archaeal and Bacterial Type Strains, Phase II (KMG-II): from individual species to whole genera.</title>
        <authorList>
            <person name="Goeker M."/>
        </authorList>
    </citation>
    <scope>NUCLEOTIDE SEQUENCE [LARGE SCALE GENOMIC DNA]</scope>
    <source>
        <strain evidence="2 3">DSM 28229</strain>
    </source>
</reference>
<keyword evidence="3" id="KW-1185">Reference proteome</keyword>
<dbReference type="Pfam" id="PF13480">
    <property type="entry name" value="Acetyltransf_6"/>
    <property type="match status" value="1"/>
</dbReference>
<dbReference type="OrthoDB" id="9785911at2"/>
<sequence length="320" mass="38048">MIKDIKKLDIKEWEEYWKKCSEATFFHSPEWFQIWAKYLNGKLYYSAKLIIFSDGKTALLPYAYTRKLGAHFFLLSPRNNYGGWISSYELSKSDHISLESYILKNMKNLQWIIQPNLQTYLNKNILNNTTSILYYKSNFNQTFQNFKKGPKYSYKKAIREGCKLVIAEDLQEWKTFYEIYLKTVERWSKVNFLLSWEELKLFYQLKSDHINLYLVSWNDKIISGGLFLYGNQSVHYWQGASLHEHHDKRAMHYMIIEVIKESQSKGFKMMDMGPSHQLKGVLDFKKGFNTDETTVGIIQQKSLKGTIIKKGAEWKKRIHR</sequence>
<accession>A0A315Z7H5</accession>